<proteinExistence type="predicted"/>
<sequence>MIPCRTRTVALLAVPLLTAACIGAEVEEGSEELIQGDESAVLAGNGFLANALTPNALTPNALAPNALTPNALTPAALTPNALAAIQDPGPSGTLSRELVRYIVSCALSRDQVFSFSWTDGTGVVHAETFRGELGIVPWWIYGGISSDGFYQRLVTACLAARTNWYGVSVMVSLRYSENALGAGPAERSVYPLREGAFWGNLFGPTPYVRACHVPDNAARAREVLRDCAAGHVVSDPGAGVEAVQPCGAISLAGACDDVCNWQDSDTGFYRGCLENPASSPWIRTSEVITSFITAP</sequence>
<dbReference type="PROSITE" id="PS51257">
    <property type="entry name" value="PROKAR_LIPOPROTEIN"/>
    <property type="match status" value="1"/>
</dbReference>
<dbReference type="EMBL" id="CP012670">
    <property type="protein sequence ID" value="AUX24456.1"/>
    <property type="molecule type" value="Genomic_DNA"/>
</dbReference>
<dbReference type="RefSeq" id="WP_129350547.1">
    <property type="nucleotide sequence ID" value="NZ_CP012670.1"/>
</dbReference>
<feature type="signal peptide" evidence="1">
    <location>
        <begin position="1"/>
        <end position="19"/>
    </location>
</feature>
<evidence type="ECO:0000313" key="2">
    <source>
        <dbReference type="EMBL" id="AUX24456.1"/>
    </source>
</evidence>
<name>A0A4P2Q5U2_SORCE</name>
<gene>
    <name evidence="2" type="ORF">SOCEGT47_049940</name>
</gene>
<keyword evidence="1" id="KW-0732">Signal</keyword>
<reference evidence="2 3" key="1">
    <citation type="submission" date="2015-09" db="EMBL/GenBank/DDBJ databases">
        <title>Sorangium comparison.</title>
        <authorList>
            <person name="Zaburannyi N."/>
            <person name="Bunk B."/>
            <person name="Overmann J."/>
            <person name="Mueller R."/>
        </authorList>
    </citation>
    <scope>NUCLEOTIDE SEQUENCE [LARGE SCALE GENOMIC DNA]</scope>
    <source>
        <strain evidence="2 3">So ceGT47</strain>
    </source>
</reference>
<dbReference type="OrthoDB" id="5503808at2"/>
<organism evidence="2 3">
    <name type="scientific">Sorangium cellulosum</name>
    <name type="common">Polyangium cellulosum</name>
    <dbReference type="NCBI Taxonomy" id="56"/>
    <lineage>
        <taxon>Bacteria</taxon>
        <taxon>Pseudomonadati</taxon>
        <taxon>Myxococcota</taxon>
        <taxon>Polyangia</taxon>
        <taxon>Polyangiales</taxon>
        <taxon>Polyangiaceae</taxon>
        <taxon>Sorangium</taxon>
    </lineage>
</organism>
<feature type="chain" id="PRO_5020245009" description="Secreted protein" evidence="1">
    <location>
        <begin position="20"/>
        <end position="295"/>
    </location>
</feature>
<dbReference type="AlphaFoldDB" id="A0A4P2Q5U2"/>
<protein>
    <recommendedName>
        <fullName evidence="4">Secreted protein</fullName>
    </recommendedName>
</protein>
<evidence type="ECO:0000313" key="3">
    <source>
        <dbReference type="Proteomes" id="UP000295781"/>
    </source>
</evidence>
<evidence type="ECO:0000256" key="1">
    <source>
        <dbReference type="SAM" id="SignalP"/>
    </source>
</evidence>
<dbReference type="Proteomes" id="UP000295781">
    <property type="component" value="Chromosome"/>
</dbReference>
<evidence type="ECO:0008006" key="4">
    <source>
        <dbReference type="Google" id="ProtNLM"/>
    </source>
</evidence>
<accession>A0A4P2Q5U2</accession>